<dbReference type="Gene3D" id="3.40.50.720">
    <property type="entry name" value="NAD(P)-binding Rossmann-like Domain"/>
    <property type="match status" value="1"/>
</dbReference>
<proteinExistence type="predicted"/>
<evidence type="ECO:0000313" key="4">
    <source>
        <dbReference type="Proteomes" id="UP000194761"/>
    </source>
</evidence>
<feature type="region of interest" description="Disordered" evidence="1">
    <location>
        <begin position="1"/>
        <end position="24"/>
    </location>
</feature>
<name>A0A243R0X1_9ACTN</name>
<reference evidence="3 4" key="1">
    <citation type="submission" date="2017-05" db="EMBL/GenBank/DDBJ databases">
        <title>Biotechnological potential of actinobacteria isolated from South African environments.</title>
        <authorList>
            <person name="Le Roes-Hill M."/>
            <person name="Prins A."/>
            <person name="Durrell K.A."/>
        </authorList>
    </citation>
    <scope>NUCLEOTIDE SEQUENCE [LARGE SCALE GENOMIC DNA]</scope>
    <source>
        <strain evidence="3">M26</strain>
    </source>
</reference>
<organism evidence="3 4">
    <name type="scientific">Streptosporangium minutum</name>
    <dbReference type="NCBI Taxonomy" id="569862"/>
    <lineage>
        <taxon>Bacteria</taxon>
        <taxon>Bacillati</taxon>
        <taxon>Actinomycetota</taxon>
        <taxon>Actinomycetes</taxon>
        <taxon>Streptosporangiales</taxon>
        <taxon>Streptosporangiaceae</taxon>
        <taxon>Streptosporangium</taxon>
    </lineage>
</organism>
<dbReference type="InterPro" id="IPR050177">
    <property type="entry name" value="Lipid_A_modif_metabolic_enz"/>
</dbReference>
<dbReference type="InterPro" id="IPR036291">
    <property type="entry name" value="NAD(P)-bd_dom_sf"/>
</dbReference>
<evidence type="ECO:0000313" key="3">
    <source>
        <dbReference type="EMBL" id="OUC88143.1"/>
    </source>
</evidence>
<dbReference type="Pfam" id="PF01370">
    <property type="entry name" value="Epimerase"/>
    <property type="match status" value="1"/>
</dbReference>
<dbReference type="EMBL" id="NGFP01000282">
    <property type="protein sequence ID" value="OUC88143.1"/>
    <property type="molecule type" value="Genomic_DNA"/>
</dbReference>
<keyword evidence="4" id="KW-1185">Reference proteome</keyword>
<dbReference type="InterPro" id="IPR001509">
    <property type="entry name" value="Epimerase_deHydtase"/>
</dbReference>
<evidence type="ECO:0000256" key="1">
    <source>
        <dbReference type="SAM" id="MobiDB-lite"/>
    </source>
</evidence>
<comment type="caution">
    <text evidence="3">The sequence shown here is derived from an EMBL/GenBank/DDBJ whole genome shotgun (WGS) entry which is preliminary data.</text>
</comment>
<dbReference type="PANTHER" id="PTHR43245">
    <property type="entry name" value="BIFUNCTIONAL POLYMYXIN RESISTANCE PROTEIN ARNA"/>
    <property type="match status" value="1"/>
</dbReference>
<gene>
    <name evidence="3" type="ORF">CA984_37800</name>
</gene>
<accession>A0A243R0X1</accession>
<dbReference type="AlphaFoldDB" id="A0A243R0X1"/>
<evidence type="ECO:0000259" key="2">
    <source>
        <dbReference type="Pfam" id="PF01370"/>
    </source>
</evidence>
<dbReference type="Proteomes" id="UP000194761">
    <property type="component" value="Unassembled WGS sequence"/>
</dbReference>
<feature type="region of interest" description="Disordered" evidence="1">
    <location>
        <begin position="168"/>
        <end position="191"/>
    </location>
</feature>
<sequence length="397" mass="41189">MDRRGPGGAARHRRLPLLQGTPALARPPDAGLPAGGLLQFHRGRLADQGSGAVSVTVLVTGAGGFVGSAVVRALAAEPGVSARLLAHRRPVAADRPGDVVTADLADASSLRGRLDGVDVIIHAASEVGSDPARCERVNVLGTRNLVEEAERAGLRHLVHVSTAAVHGLGPHRGLPEGSPPAPVSPASRSRREAERLTAAAGAVILRPFFVYGEGDRWYVPGLLRLLTTRPGTWFDGGRAQHSVVAVDDLAAMAVAAAVRPVPFAGGVPFHVCEPQPVSVRAVAEVLAGMFGLTVPTLSVSWRLARPALRNGPDYRRAELLAEDHVYAAPRVWAAAGAAPGAPFLDRLPDLAPWYGRFLGEVGEVGEVGEAGKVGEVGKAREVGEVSEVGEAGEGGRT</sequence>
<protein>
    <recommendedName>
        <fullName evidence="2">NAD-dependent epimerase/dehydratase domain-containing protein</fullName>
    </recommendedName>
</protein>
<dbReference type="PANTHER" id="PTHR43245:SF58">
    <property type="entry name" value="BLL5923 PROTEIN"/>
    <property type="match status" value="1"/>
</dbReference>
<feature type="domain" description="NAD-dependent epimerase/dehydratase" evidence="2">
    <location>
        <begin position="57"/>
        <end position="259"/>
    </location>
</feature>
<dbReference type="SUPFAM" id="SSF51735">
    <property type="entry name" value="NAD(P)-binding Rossmann-fold domains"/>
    <property type="match status" value="1"/>
</dbReference>